<evidence type="ECO:0000313" key="1">
    <source>
        <dbReference type="EMBL" id="JAH90363.1"/>
    </source>
</evidence>
<dbReference type="AlphaFoldDB" id="A0A0E9WLL9"/>
<reference evidence="1" key="1">
    <citation type="submission" date="2014-11" db="EMBL/GenBank/DDBJ databases">
        <authorList>
            <person name="Amaro Gonzalez C."/>
        </authorList>
    </citation>
    <scope>NUCLEOTIDE SEQUENCE</scope>
</reference>
<proteinExistence type="predicted"/>
<sequence length="33" mass="3720">MKTKNTTTNNTAYCNKTFKILSLTRIQGINTCP</sequence>
<accession>A0A0E9WLL9</accession>
<name>A0A0E9WLL9_ANGAN</name>
<dbReference type="EMBL" id="GBXM01018214">
    <property type="protein sequence ID" value="JAH90363.1"/>
    <property type="molecule type" value="Transcribed_RNA"/>
</dbReference>
<organism evidence="1">
    <name type="scientific">Anguilla anguilla</name>
    <name type="common">European freshwater eel</name>
    <name type="synonym">Muraena anguilla</name>
    <dbReference type="NCBI Taxonomy" id="7936"/>
    <lineage>
        <taxon>Eukaryota</taxon>
        <taxon>Metazoa</taxon>
        <taxon>Chordata</taxon>
        <taxon>Craniata</taxon>
        <taxon>Vertebrata</taxon>
        <taxon>Euteleostomi</taxon>
        <taxon>Actinopterygii</taxon>
        <taxon>Neopterygii</taxon>
        <taxon>Teleostei</taxon>
        <taxon>Anguilliformes</taxon>
        <taxon>Anguillidae</taxon>
        <taxon>Anguilla</taxon>
    </lineage>
</organism>
<protein>
    <submittedName>
        <fullName evidence="1">Uncharacterized protein</fullName>
    </submittedName>
</protein>
<reference evidence="1" key="2">
    <citation type="journal article" date="2015" name="Fish Shellfish Immunol.">
        <title>Early steps in the European eel (Anguilla anguilla)-Vibrio vulnificus interaction in the gills: Role of the RtxA13 toxin.</title>
        <authorList>
            <person name="Callol A."/>
            <person name="Pajuelo D."/>
            <person name="Ebbesson L."/>
            <person name="Teles M."/>
            <person name="MacKenzie S."/>
            <person name="Amaro C."/>
        </authorList>
    </citation>
    <scope>NUCLEOTIDE SEQUENCE</scope>
</reference>